<dbReference type="PROSITE" id="PS50002">
    <property type="entry name" value="SH3"/>
    <property type="match status" value="3"/>
</dbReference>
<reference evidence="8 9" key="1">
    <citation type="submission" date="2024-10" db="EMBL/GenBank/DDBJ databases">
        <authorList>
            <person name="Kim D."/>
        </authorList>
    </citation>
    <scope>NUCLEOTIDE SEQUENCE [LARGE SCALE GENOMIC DNA]</scope>
    <source>
        <strain evidence="8">BH-2024</strain>
    </source>
</reference>
<dbReference type="SUPFAM" id="SSF49265">
    <property type="entry name" value="Fibronectin type III"/>
    <property type="match status" value="2"/>
</dbReference>
<dbReference type="Proteomes" id="UP001620626">
    <property type="component" value="Unassembled WGS sequence"/>
</dbReference>
<feature type="compositionally biased region" description="Basic and acidic residues" evidence="5">
    <location>
        <begin position="1"/>
        <end position="10"/>
    </location>
</feature>
<evidence type="ECO:0000259" key="7">
    <source>
        <dbReference type="PROSITE" id="PS50853"/>
    </source>
</evidence>
<dbReference type="InterPro" id="IPR036028">
    <property type="entry name" value="SH3-like_dom_sf"/>
</dbReference>
<feature type="compositionally biased region" description="Low complexity" evidence="5">
    <location>
        <begin position="1055"/>
        <end position="1064"/>
    </location>
</feature>
<dbReference type="Gene3D" id="2.30.30.40">
    <property type="entry name" value="SH3 Domains"/>
    <property type="match status" value="3"/>
</dbReference>
<dbReference type="Gene3D" id="2.60.40.10">
    <property type="entry name" value="Immunoglobulins"/>
    <property type="match status" value="3"/>
</dbReference>
<dbReference type="AlphaFoldDB" id="A0ABD2LLH1"/>
<dbReference type="Pfam" id="PF25523">
    <property type="entry name" value="Ig_RIMBP2"/>
    <property type="match status" value="1"/>
</dbReference>
<feature type="domain" description="SH3" evidence="6">
    <location>
        <begin position="46"/>
        <end position="114"/>
    </location>
</feature>
<feature type="region of interest" description="Disordered" evidence="5">
    <location>
        <begin position="1167"/>
        <end position="1260"/>
    </location>
</feature>
<feature type="compositionally biased region" description="Polar residues" evidence="5">
    <location>
        <begin position="168"/>
        <end position="177"/>
    </location>
</feature>
<feature type="domain" description="SH3" evidence="6">
    <location>
        <begin position="1079"/>
        <end position="1146"/>
    </location>
</feature>
<proteinExistence type="inferred from homology"/>
<feature type="compositionally biased region" description="Basic and acidic residues" evidence="5">
    <location>
        <begin position="943"/>
        <end position="981"/>
    </location>
</feature>
<dbReference type="InterPro" id="IPR013783">
    <property type="entry name" value="Ig-like_fold"/>
</dbReference>
<feature type="region of interest" description="Disordered" evidence="5">
    <location>
        <begin position="1"/>
        <end position="32"/>
    </location>
</feature>
<evidence type="ECO:0000256" key="3">
    <source>
        <dbReference type="ARBA" id="ARBA00022737"/>
    </source>
</evidence>
<keyword evidence="2 4" id="KW-0728">SH3 domain</keyword>
<keyword evidence="3" id="KW-0677">Repeat</keyword>
<feature type="domain" description="SH3" evidence="6">
    <location>
        <begin position="782"/>
        <end position="843"/>
    </location>
</feature>
<protein>
    <submittedName>
        <fullName evidence="8">Uncharacterized protein</fullName>
    </submittedName>
</protein>
<feature type="region of interest" description="Disordered" evidence="5">
    <location>
        <begin position="886"/>
        <end position="1077"/>
    </location>
</feature>
<feature type="compositionally biased region" description="Polar residues" evidence="5">
    <location>
        <begin position="1191"/>
        <end position="1209"/>
    </location>
</feature>
<feature type="domain" description="Fibronectin type-III" evidence="7">
    <location>
        <begin position="440"/>
        <end position="537"/>
    </location>
</feature>
<dbReference type="InterPro" id="IPR040325">
    <property type="entry name" value="RIMBP1/2/3"/>
</dbReference>
<evidence type="ECO:0000256" key="4">
    <source>
        <dbReference type="PROSITE-ProRule" id="PRU00192"/>
    </source>
</evidence>
<keyword evidence="9" id="KW-1185">Reference proteome</keyword>
<dbReference type="EMBL" id="JBICBT010000362">
    <property type="protein sequence ID" value="KAL3116076.1"/>
    <property type="molecule type" value="Genomic_DNA"/>
</dbReference>
<feature type="region of interest" description="Disordered" evidence="5">
    <location>
        <begin position="167"/>
        <end position="195"/>
    </location>
</feature>
<dbReference type="InterPro" id="IPR001452">
    <property type="entry name" value="SH3_domain"/>
</dbReference>
<feature type="domain" description="Fibronectin type-III" evidence="7">
    <location>
        <begin position="348"/>
        <end position="434"/>
    </location>
</feature>
<evidence type="ECO:0000256" key="5">
    <source>
        <dbReference type="SAM" id="MobiDB-lite"/>
    </source>
</evidence>
<organism evidence="8 9">
    <name type="scientific">Heterodera trifolii</name>
    <dbReference type="NCBI Taxonomy" id="157864"/>
    <lineage>
        <taxon>Eukaryota</taxon>
        <taxon>Metazoa</taxon>
        <taxon>Ecdysozoa</taxon>
        <taxon>Nematoda</taxon>
        <taxon>Chromadorea</taxon>
        <taxon>Rhabditida</taxon>
        <taxon>Tylenchina</taxon>
        <taxon>Tylenchomorpha</taxon>
        <taxon>Tylenchoidea</taxon>
        <taxon>Heteroderidae</taxon>
        <taxon>Heteroderinae</taxon>
        <taxon>Heterodera</taxon>
    </lineage>
</organism>
<dbReference type="Pfam" id="PF07653">
    <property type="entry name" value="SH3_2"/>
    <property type="match status" value="3"/>
</dbReference>
<evidence type="ECO:0000313" key="9">
    <source>
        <dbReference type="Proteomes" id="UP001620626"/>
    </source>
</evidence>
<name>A0ABD2LLH1_9BILA</name>
<dbReference type="CDD" id="cd00063">
    <property type="entry name" value="FN3"/>
    <property type="match status" value="1"/>
</dbReference>
<comment type="caution">
    <text evidence="8">The sequence shown here is derived from an EMBL/GenBank/DDBJ whole genome shotgun (WGS) entry which is preliminary data.</text>
</comment>
<dbReference type="InterPro" id="IPR057884">
    <property type="entry name" value="FN3_RIM-BP1/2/3"/>
</dbReference>
<gene>
    <name evidence="8" type="ORF">niasHT_007376</name>
</gene>
<dbReference type="SMART" id="SM00326">
    <property type="entry name" value="SH3"/>
    <property type="match status" value="3"/>
</dbReference>
<sequence length="1260" mass="140113">MRIGGRKDGKTEEEEEQQKDGTRSQSQQLPMGSDAAMLRKLLRGKPNTRLFRALFQYLPLRDSPNDNPNVELALQAGDLVLVRGPMDEDRFYWGETLDGRSGLVPSNFVVPDDQLRAMLRLEDNDGGNNMEMLQNNEGRWPTVQIGGEGRRGRSGQVHCANNDGCSAFPSTSAGPFTSSDRCHSSPRRPSSPSFTLQVPNHLAQISHDFTVLPDHQQQPQNLPDSVCPYPPVDISRVSVQEMRPQGQPRVPFPRELQVEKRLSRSVLLSWLSPDCPSTSQSVPISQYQVCVNGTIKAVVPGTFKCRALVEELDLDKFVNVSVRTVGADGNASADAACTLAIGAEAPVAPQHVRVSQVTPVSALITWYPSNSNAEHVILLNALKIGVCPPAVFQVMLKGLSPSTIYRLSVRTKHPRAVLEKRPVERCLDFKTMPKIGLPDPPSNVQIEQGPQPNTLLVTWRPVTSQPRPPSRASVHSYLIYADGRNIAQVPSSTADHVLLRLADLADDPPVFLTVRTRTREGAISADSNIVRVPRGDEKQQQQERKAADDQLLSCSLPSHLFGNLTSASVAAPSAVAPASADLVVHRRCAADPCCCCASPRSFPVGSVCHRRPLPSGTFLPSVNAVTEQHGGGGGLLLPMGIHENKYAFKQRQTFTEANGGTFRREGGEERQKQQQQYFTFHPKALHKEFPRVEERPSVLEMEQSFLLRHQQRHRLRSGTPERRSFPLFQKQRTPAAVLPGAQTAPVQKRPLPAQLFRLWDEFQTSGTQSEPDLRPSRMPGQTDSRWFVAIDDHQKATEPDTLCFRKHQLIKVHGDVDRNGFYWGEVRSRFGFVPASKVIEIAKDELFMAAEQRQPQQQPWTSRSAEAPITRRMRWGSFKSRSYEYASGDGSRYPSTSFAYTDEQPQFLPPEVPSAIIRRSRGGGGGGTEQVRIGVRNSSYEPQPERRTEREKDRRMSVLEIDDGGRNGEKSHAQMMRRDGHTQQQMANEPPQEEEETEEEMPMPHQKRATMPSYETRRETEEEMPMPYQKRGTVPSYETRRETEDTEAEEHEQYQHQQQQQQQQIRDRERPPLQPLRGMPSQLMVAKYDYSRQYSPNVDAEQVELSFRQGDLITVYGPMDEDGFYLGELNGVRGLVPSNFLQPAAQSAEPSSSSTAIRPKGVAFSTDLMANHTGPPPVDGRKNVQQQQQQMSSGMARQGANRTVPTGMTSKMYKVAGTAPGPPGKTLSKKSSDLSSRKSSQSAAMRGTVGAGGGGTKKKG</sequence>
<feature type="compositionally biased region" description="Acidic residues" evidence="5">
    <location>
        <begin position="991"/>
        <end position="1001"/>
    </location>
</feature>
<dbReference type="PANTHER" id="PTHR14234:SF19">
    <property type="entry name" value="RIM-BINDING PROTEIN, ISOFORM F"/>
    <property type="match status" value="1"/>
</dbReference>
<feature type="domain" description="Fibronectin type-III" evidence="7">
    <location>
        <begin position="252"/>
        <end position="345"/>
    </location>
</feature>
<evidence type="ECO:0000259" key="6">
    <source>
        <dbReference type="PROSITE" id="PS50002"/>
    </source>
</evidence>
<feature type="compositionally biased region" description="Gly residues" evidence="5">
    <location>
        <begin position="1249"/>
        <end position="1260"/>
    </location>
</feature>
<dbReference type="InterPro" id="IPR036116">
    <property type="entry name" value="FN3_sf"/>
</dbReference>
<accession>A0ABD2LLH1</accession>
<dbReference type="SUPFAM" id="SSF50044">
    <property type="entry name" value="SH3-domain"/>
    <property type="match status" value="3"/>
</dbReference>
<evidence type="ECO:0000313" key="8">
    <source>
        <dbReference type="EMBL" id="KAL3116076.1"/>
    </source>
</evidence>
<dbReference type="PROSITE" id="PS50853">
    <property type="entry name" value="FN3"/>
    <property type="match status" value="3"/>
</dbReference>
<comment type="similarity">
    <text evidence="1">Belongs to the RIMBP family.</text>
</comment>
<dbReference type="InterPro" id="IPR003961">
    <property type="entry name" value="FN3_dom"/>
</dbReference>
<evidence type="ECO:0000256" key="2">
    <source>
        <dbReference type="ARBA" id="ARBA00022443"/>
    </source>
</evidence>
<dbReference type="FunFam" id="2.30.30.40:FF:000016">
    <property type="entry name" value="RIMS-binding protein 2 isoform X2"/>
    <property type="match status" value="1"/>
</dbReference>
<evidence type="ECO:0000256" key="1">
    <source>
        <dbReference type="ARBA" id="ARBA00010749"/>
    </source>
</evidence>
<dbReference type="PANTHER" id="PTHR14234">
    <property type="entry name" value="RIM BINDING PROTEIN-RELATED"/>
    <property type="match status" value="1"/>
</dbReference>
<dbReference type="SMART" id="SM00060">
    <property type="entry name" value="FN3"/>
    <property type="match status" value="3"/>
</dbReference>